<dbReference type="STRING" id="1633631.GCA_001442925_01580"/>
<accession>A0A0P1LYN0</accession>
<accession>A0A0P1N0X7</accession>
<accession>A0A0P1LVK3</accession>
<evidence type="ECO:0000313" key="1">
    <source>
        <dbReference type="EMBL" id="CUU06709.1"/>
    </source>
</evidence>
<protein>
    <submittedName>
        <fullName evidence="1">Uncharacterized protein</fullName>
    </submittedName>
</protein>
<name>A0A0P1LVK3_9BACT</name>
<dbReference type="Proteomes" id="UP000182011">
    <property type="component" value="Unassembled WGS sequence"/>
</dbReference>
<sequence>MKIKRRKFLKIAASFPVIGSTMIPKISSQQEKSNDEIQKLIEIIKLKYGERLSEDQMKLISEDIEANIRRRERLLSYKLLNWEEPDFKFQVKNRG</sequence>
<dbReference type="OrthoDB" id="9813749at2"/>
<gene>
    <name evidence="1" type="ORF">JGI4_01585</name>
</gene>
<accession>A0A0N7MYH0</accession>
<reference evidence="2" key="1">
    <citation type="submission" date="2015-11" db="EMBL/GenBank/DDBJ databases">
        <authorList>
            <person name="Varghese N."/>
        </authorList>
    </citation>
    <scope>NUCLEOTIDE SEQUENCE [LARGE SCALE GENOMIC DNA]</scope>
</reference>
<accession>A0A0P1LB82</accession>
<dbReference type="AlphaFoldDB" id="A0A0P1LVK3"/>
<dbReference type="EMBL" id="FAOP01000006">
    <property type="protein sequence ID" value="CUU06709.1"/>
    <property type="molecule type" value="Genomic_DNA"/>
</dbReference>
<accession>A0A0S4N6S8</accession>
<organism evidence="1 2">
    <name type="scientific">Candidatus Kryptonium thompsonii</name>
    <dbReference type="NCBI Taxonomy" id="1633631"/>
    <lineage>
        <taxon>Bacteria</taxon>
        <taxon>Pseudomonadati</taxon>
        <taxon>Candidatus Kryptoniota</taxon>
        <taxon>Candidatus Kryptonium</taxon>
    </lineage>
</organism>
<dbReference type="RefSeq" id="WP_047134476.1">
    <property type="nucleotide sequence ID" value="NZ_CZVJ01000020.1"/>
</dbReference>
<proteinExistence type="predicted"/>
<evidence type="ECO:0000313" key="2">
    <source>
        <dbReference type="Proteomes" id="UP000182011"/>
    </source>
</evidence>
<accession>A0A0P1M3Q8</accession>